<reference evidence="1 3" key="1">
    <citation type="submission" date="2021-06" db="EMBL/GenBank/DDBJ databases">
        <title>Caerostris extrusa draft genome.</title>
        <authorList>
            <person name="Kono N."/>
            <person name="Arakawa K."/>
        </authorList>
    </citation>
    <scope>NUCLEOTIDE SEQUENCE [LARGE SCALE GENOMIC DNA]</scope>
</reference>
<keyword evidence="3" id="KW-1185">Reference proteome</keyword>
<evidence type="ECO:0000313" key="1">
    <source>
        <dbReference type="EMBL" id="GIY47314.1"/>
    </source>
</evidence>
<dbReference type="EMBL" id="BPLR01012327">
    <property type="protein sequence ID" value="GIY53168.1"/>
    <property type="molecule type" value="Genomic_DNA"/>
</dbReference>
<protein>
    <submittedName>
        <fullName evidence="1">Uncharacterized protein</fullName>
    </submittedName>
</protein>
<evidence type="ECO:0000313" key="3">
    <source>
        <dbReference type="Proteomes" id="UP001054945"/>
    </source>
</evidence>
<feature type="non-terminal residue" evidence="1">
    <location>
        <position position="1"/>
    </location>
</feature>
<sequence length="47" mass="5137">GSRLNALISIHHSFRESDPQQSLMHFMARASLPVRDSGQGVGMVTDV</sequence>
<accession>A0AAV4TML7</accession>
<evidence type="ECO:0000313" key="2">
    <source>
        <dbReference type="EMBL" id="GIY53168.1"/>
    </source>
</evidence>
<dbReference type="Proteomes" id="UP001054945">
    <property type="component" value="Unassembled WGS sequence"/>
</dbReference>
<gene>
    <name evidence="2" type="ORF">CEXT_484031</name>
    <name evidence="1" type="ORF">CEXT_546471</name>
</gene>
<name>A0AAV4TML7_CAEEX</name>
<proteinExistence type="predicted"/>
<organism evidence="1 3">
    <name type="scientific">Caerostris extrusa</name>
    <name type="common">Bark spider</name>
    <name type="synonym">Caerostris bankana</name>
    <dbReference type="NCBI Taxonomy" id="172846"/>
    <lineage>
        <taxon>Eukaryota</taxon>
        <taxon>Metazoa</taxon>
        <taxon>Ecdysozoa</taxon>
        <taxon>Arthropoda</taxon>
        <taxon>Chelicerata</taxon>
        <taxon>Arachnida</taxon>
        <taxon>Araneae</taxon>
        <taxon>Araneomorphae</taxon>
        <taxon>Entelegynae</taxon>
        <taxon>Araneoidea</taxon>
        <taxon>Araneidae</taxon>
        <taxon>Caerostris</taxon>
    </lineage>
</organism>
<comment type="caution">
    <text evidence="1">The sequence shown here is derived from an EMBL/GenBank/DDBJ whole genome shotgun (WGS) entry which is preliminary data.</text>
</comment>
<dbReference type="AlphaFoldDB" id="A0AAV4TML7"/>
<dbReference type="EMBL" id="BPLR01011565">
    <property type="protein sequence ID" value="GIY47314.1"/>
    <property type="molecule type" value="Genomic_DNA"/>
</dbReference>